<organism evidence="5 6">
    <name type="scientific">Parnassius apollo</name>
    <name type="common">Apollo butterfly</name>
    <name type="synonym">Papilio apollo</name>
    <dbReference type="NCBI Taxonomy" id="110799"/>
    <lineage>
        <taxon>Eukaryota</taxon>
        <taxon>Metazoa</taxon>
        <taxon>Ecdysozoa</taxon>
        <taxon>Arthropoda</taxon>
        <taxon>Hexapoda</taxon>
        <taxon>Insecta</taxon>
        <taxon>Pterygota</taxon>
        <taxon>Neoptera</taxon>
        <taxon>Endopterygota</taxon>
        <taxon>Lepidoptera</taxon>
        <taxon>Glossata</taxon>
        <taxon>Ditrysia</taxon>
        <taxon>Papilionoidea</taxon>
        <taxon>Papilionidae</taxon>
        <taxon>Parnassiinae</taxon>
        <taxon>Parnassini</taxon>
        <taxon>Parnassius</taxon>
        <taxon>Parnassius</taxon>
    </lineage>
</organism>
<reference evidence="5" key="1">
    <citation type="submission" date="2021-04" db="EMBL/GenBank/DDBJ databases">
        <authorList>
            <person name="Tunstrom K."/>
        </authorList>
    </citation>
    <scope>NUCLEOTIDE SEQUENCE</scope>
</reference>
<keyword evidence="1" id="KW-0479">Metal-binding</keyword>
<keyword evidence="2" id="KW-0863">Zinc-finger</keyword>
<gene>
    <name evidence="5" type="ORF">PAPOLLO_LOCUS769</name>
</gene>
<evidence type="ECO:0000313" key="6">
    <source>
        <dbReference type="Proteomes" id="UP000691718"/>
    </source>
</evidence>
<evidence type="ECO:0000259" key="4">
    <source>
        <dbReference type="Pfam" id="PF04500"/>
    </source>
</evidence>
<dbReference type="InterPro" id="IPR007588">
    <property type="entry name" value="Znf_FLYWCH"/>
</dbReference>
<feature type="domain" description="FLYWCH-type" evidence="4">
    <location>
        <begin position="146"/>
        <end position="207"/>
    </location>
</feature>
<evidence type="ECO:0000313" key="5">
    <source>
        <dbReference type="EMBL" id="CAG4934055.1"/>
    </source>
</evidence>
<keyword evidence="3" id="KW-0862">Zinc</keyword>
<keyword evidence="6" id="KW-1185">Reference proteome</keyword>
<dbReference type="AlphaFoldDB" id="A0A8S3W0X3"/>
<dbReference type="OrthoDB" id="167578at2759"/>
<evidence type="ECO:0000256" key="1">
    <source>
        <dbReference type="ARBA" id="ARBA00022723"/>
    </source>
</evidence>
<dbReference type="EMBL" id="CAJQZP010000031">
    <property type="protein sequence ID" value="CAG4934055.1"/>
    <property type="molecule type" value="Genomic_DNA"/>
</dbReference>
<sequence>MRRFNKLDWNALGELSEEELSFDINKEAELNDARKNPSFISDSSTTTSESSPLLEDFGVTQGLLGHEESNYDKETLVLNVASLKQISECKTSKSTGKKIQSSCETNREKGRSLCVNNWKDMKRKAAVNSGQQYVSRNEFPPYSIMETIRGTRIICVEGYRFSRKKDKKTSHSLKMRWRCYSHHRNGCTATLYTVEERIVSMKNIHNHSPPPRTLPYQRNALMTINLSS</sequence>
<dbReference type="Proteomes" id="UP000691718">
    <property type="component" value="Unassembled WGS sequence"/>
</dbReference>
<name>A0A8S3W0X3_PARAO</name>
<dbReference type="GO" id="GO:0008270">
    <property type="term" value="F:zinc ion binding"/>
    <property type="evidence" value="ECO:0007669"/>
    <property type="project" value="UniProtKB-KW"/>
</dbReference>
<dbReference type="Pfam" id="PF04500">
    <property type="entry name" value="FLYWCH"/>
    <property type="match status" value="1"/>
</dbReference>
<evidence type="ECO:0000256" key="3">
    <source>
        <dbReference type="ARBA" id="ARBA00022833"/>
    </source>
</evidence>
<evidence type="ECO:0000256" key="2">
    <source>
        <dbReference type="ARBA" id="ARBA00022771"/>
    </source>
</evidence>
<accession>A0A8S3W0X3</accession>
<protein>
    <submittedName>
        <fullName evidence="5">(apollo) hypothetical protein</fullName>
    </submittedName>
</protein>
<proteinExistence type="predicted"/>
<comment type="caution">
    <text evidence="5">The sequence shown here is derived from an EMBL/GenBank/DDBJ whole genome shotgun (WGS) entry which is preliminary data.</text>
</comment>